<dbReference type="Proteomes" id="UP001187192">
    <property type="component" value="Unassembled WGS sequence"/>
</dbReference>
<dbReference type="AlphaFoldDB" id="A0AA88AJ01"/>
<accession>A0AA88AJ01</accession>
<dbReference type="Gramene" id="FCD_00029726-RA">
    <property type="protein sequence ID" value="FCD_00029726-RA:cds"/>
    <property type="gene ID" value="FCD_00029726"/>
</dbReference>
<keyword evidence="2" id="KW-1185">Reference proteome</keyword>
<name>A0AA88AJ01_FICCA</name>
<comment type="caution">
    <text evidence="1">The sequence shown here is derived from an EMBL/GenBank/DDBJ whole genome shotgun (WGS) entry which is preliminary data.</text>
</comment>
<evidence type="ECO:0000313" key="2">
    <source>
        <dbReference type="Proteomes" id="UP001187192"/>
    </source>
</evidence>
<gene>
    <name evidence="1" type="ORF">TIFTF001_022652</name>
</gene>
<evidence type="ECO:0000313" key="1">
    <source>
        <dbReference type="EMBL" id="GMN53509.1"/>
    </source>
</evidence>
<reference evidence="1" key="1">
    <citation type="submission" date="2023-07" db="EMBL/GenBank/DDBJ databases">
        <title>draft genome sequence of fig (Ficus carica).</title>
        <authorList>
            <person name="Takahashi T."/>
            <person name="Nishimura K."/>
        </authorList>
    </citation>
    <scope>NUCLEOTIDE SEQUENCE</scope>
</reference>
<dbReference type="EMBL" id="BTGU01000046">
    <property type="protein sequence ID" value="GMN53509.1"/>
    <property type="molecule type" value="Genomic_DNA"/>
</dbReference>
<protein>
    <submittedName>
        <fullName evidence="1">Uncharacterized protein</fullName>
    </submittedName>
</protein>
<sequence>MVEFCHPVKDELLRATFPPGGQELNGLANHRVADIARWKVGAGEVGRVLIEENKKGDEHQG</sequence>
<organism evidence="1 2">
    <name type="scientific">Ficus carica</name>
    <name type="common">Common fig</name>
    <dbReference type="NCBI Taxonomy" id="3494"/>
    <lineage>
        <taxon>Eukaryota</taxon>
        <taxon>Viridiplantae</taxon>
        <taxon>Streptophyta</taxon>
        <taxon>Embryophyta</taxon>
        <taxon>Tracheophyta</taxon>
        <taxon>Spermatophyta</taxon>
        <taxon>Magnoliopsida</taxon>
        <taxon>eudicotyledons</taxon>
        <taxon>Gunneridae</taxon>
        <taxon>Pentapetalae</taxon>
        <taxon>rosids</taxon>
        <taxon>fabids</taxon>
        <taxon>Rosales</taxon>
        <taxon>Moraceae</taxon>
        <taxon>Ficeae</taxon>
        <taxon>Ficus</taxon>
    </lineage>
</organism>
<proteinExistence type="predicted"/>